<protein>
    <submittedName>
        <fullName evidence="1">Uncharacterized protein</fullName>
    </submittedName>
</protein>
<reference evidence="1 2" key="1">
    <citation type="submission" date="2023-07" db="EMBL/GenBank/DDBJ databases">
        <title>Sequencing the genomes of 1000 actinobacteria strains.</title>
        <authorList>
            <person name="Klenk H.-P."/>
        </authorList>
    </citation>
    <scope>NUCLEOTIDE SEQUENCE [LARGE SCALE GENOMIC DNA]</scope>
    <source>
        <strain evidence="1 2">DSM 46740</strain>
    </source>
</reference>
<sequence length="45" mass="4689">MSPPPSRQSQPKPRDVVFAHIIAAGVECNEAMLAAMGTAGMPARP</sequence>
<evidence type="ECO:0000313" key="2">
    <source>
        <dbReference type="Proteomes" id="UP001225356"/>
    </source>
</evidence>
<dbReference type="EMBL" id="JAUSQU010000003">
    <property type="protein sequence ID" value="MDP9850430.1"/>
    <property type="molecule type" value="Genomic_DNA"/>
</dbReference>
<proteinExistence type="predicted"/>
<evidence type="ECO:0000313" key="1">
    <source>
        <dbReference type="EMBL" id="MDP9850430.1"/>
    </source>
</evidence>
<dbReference type="Proteomes" id="UP001225356">
    <property type="component" value="Unassembled WGS sequence"/>
</dbReference>
<comment type="caution">
    <text evidence="1">The sequence shown here is derived from an EMBL/GenBank/DDBJ whole genome shotgun (WGS) entry which is preliminary data.</text>
</comment>
<name>A0ABT9QVH0_9ACTN</name>
<gene>
    <name evidence="1" type="ORF">J2853_009726</name>
</gene>
<keyword evidence="2" id="KW-1185">Reference proteome</keyword>
<accession>A0ABT9QVH0</accession>
<organism evidence="1 2">
    <name type="scientific">Streptosporangium lutulentum</name>
    <dbReference type="NCBI Taxonomy" id="1461250"/>
    <lineage>
        <taxon>Bacteria</taxon>
        <taxon>Bacillati</taxon>
        <taxon>Actinomycetota</taxon>
        <taxon>Actinomycetes</taxon>
        <taxon>Streptosporangiales</taxon>
        <taxon>Streptosporangiaceae</taxon>
        <taxon>Streptosporangium</taxon>
    </lineage>
</organism>
<dbReference type="RefSeq" id="WP_307569455.1">
    <property type="nucleotide sequence ID" value="NZ_JAUSQU010000003.1"/>
</dbReference>